<name>A0ABQ9NXL5_9PEZI</name>
<accession>A0ABQ9NXL5</accession>
<evidence type="ECO:0000313" key="3">
    <source>
        <dbReference type="EMBL" id="KAJ9667119.1"/>
    </source>
</evidence>
<feature type="region of interest" description="Disordered" evidence="1">
    <location>
        <begin position="390"/>
        <end position="419"/>
    </location>
</feature>
<keyword evidence="2" id="KW-0812">Transmembrane</keyword>
<dbReference type="EMBL" id="JAPDRL010000014">
    <property type="protein sequence ID" value="KAJ9667119.1"/>
    <property type="molecule type" value="Genomic_DNA"/>
</dbReference>
<feature type="compositionally biased region" description="Low complexity" evidence="1">
    <location>
        <begin position="65"/>
        <end position="101"/>
    </location>
</feature>
<comment type="caution">
    <text evidence="3">The sequence shown here is derived from an EMBL/GenBank/DDBJ whole genome shotgun (WGS) entry which is preliminary data.</text>
</comment>
<feature type="compositionally biased region" description="Low complexity" evidence="1">
    <location>
        <begin position="179"/>
        <end position="203"/>
    </location>
</feature>
<feature type="compositionally biased region" description="Pro residues" evidence="1">
    <location>
        <begin position="137"/>
        <end position="148"/>
    </location>
</feature>
<feature type="compositionally biased region" description="Low complexity" evidence="1">
    <location>
        <begin position="121"/>
        <end position="136"/>
    </location>
</feature>
<evidence type="ECO:0000313" key="4">
    <source>
        <dbReference type="Proteomes" id="UP001172684"/>
    </source>
</evidence>
<feature type="region of interest" description="Disordered" evidence="1">
    <location>
        <begin position="433"/>
        <end position="506"/>
    </location>
</feature>
<feature type="region of interest" description="Disordered" evidence="1">
    <location>
        <begin position="49"/>
        <end position="242"/>
    </location>
</feature>
<feature type="compositionally biased region" description="Acidic residues" evidence="1">
    <location>
        <begin position="102"/>
        <end position="118"/>
    </location>
</feature>
<gene>
    <name evidence="3" type="ORF">H2201_002638</name>
</gene>
<feature type="transmembrane region" description="Helical" evidence="2">
    <location>
        <begin position="247"/>
        <end position="269"/>
    </location>
</feature>
<feature type="region of interest" description="Disordered" evidence="1">
    <location>
        <begin position="1"/>
        <end position="34"/>
    </location>
</feature>
<evidence type="ECO:0000256" key="1">
    <source>
        <dbReference type="SAM" id="MobiDB-lite"/>
    </source>
</evidence>
<protein>
    <submittedName>
        <fullName evidence="3">Uncharacterized protein</fullName>
    </submittedName>
</protein>
<feature type="compositionally biased region" description="Polar residues" evidence="1">
    <location>
        <begin position="221"/>
        <end position="237"/>
    </location>
</feature>
<feature type="compositionally biased region" description="Basic residues" evidence="1">
    <location>
        <begin position="1"/>
        <end position="12"/>
    </location>
</feature>
<feature type="compositionally biased region" description="Polar residues" evidence="1">
    <location>
        <begin position="154"/>
        <end position="176"/>
    </location>
</feature>
<reference evidence="3" key="1">
    <citation type="submission" date="2022-10" db="EMBL/GenBank/DDBJ databases">
        <title>Culturing micro-colonial fungi from biological soil crusts in the Mojave desert and describing Neophaeococcomyces mojavensis, and introducing the new genera and species Taxawa tesnikishii.</title>
        <authorList>
            <person name="Kurbessoian T."/>
            <person name="Stajich J.E."/>
        </authorList>
    </citation>
    <scope>NUCLEOTIDE SEQUENCE</scope>
    <source>
        <strain evidence="3">TK_1</strain>
    </source>
</reference>
<keyword evidence="2" id="KW-1133">Transmembrane helix</keyword>
<sequence length="506" mass="53167">MSFLRRRQGGRRQHTDDRWSPFSVPSERFTGDFPPAEFTHFIENERISMNSVAPLPTPLTAQSEDSPPSTPVDTPTPSTTSATTLATLTPVRPTLRVTTTTSEEEALETADADDELETVEPTSPTAATPTPQTSRSPTPPPPPSPTTNPSPSTQFDAEQLASTSSPEPSEAFTSQPAALLPQSTTLVTTTPPTLPASLPSNSLANTPTSSSPVPTAVIGPNNANDGPSALGSAQSGTIPPHPSRPNALAAALSPVIVVLLIGALLALYLRRRRRRRQHQQLSTHPLSEKLVPAYTYTADSGASTPVIGTAVAVPYFHAHARATAPRSSQPTPAVHVQSPPLASLHPTPPAPVIIAPLSRSNAAYYSGIDTSDAVSVTPSGGAISAYNRCSSEAGHEEPPPPYRPRSVPSISGSRNSSLRLPEGLRAMLVMERGRQGQERGQVQGPGVSAVQARDPFEDPGDEGGMSDVEDGGPVDGMGSRDMEELSEVSELSYQSEAEEAVPRMGV</sequence>
<organism evidence="3 4">
    <name type="scientific">Coniosporium apollinis</name>
    <dbReference type="NCBI Taxonomy" id="61459"/>
    <lineage>
        <taxon>Eukaryota</taxon>
        <taxon>Fungi</taxon>
        <taxon>Dikarya</taxon>
        <taxon>Ascomycota</taxon>
        <taxon>Pezizomycotina</taxon>
        <taxon>Dothideomycetes</taxon>
        <taxon>Dothideomycetes incertae sedis</taxon>
        <taxon>Coniosporium</taxon>
    </lineage>
</organism>
<proteinExistence type="predicted"/>
<dbReference type="Proteomes" id="UP001172684">
    <property type="component" value="Unassembled WGS sequence"/>
</dbReference>
<feature type="compositionally biased region" description="Low complexity" evidence="1">
    <location>
        <begin position="438"/>
        <end position="447"/>
    </location>
</feature>
<keyword evidence="4" id="KW-1185">Reference proteome</keyword>
<feature type="compositionally biased region" description="Polar residues" evidence="1">
    <location>
        <begin position="204"/>
        <end position="213"/>
    </location>
</feature>
<evidence type="ECO:0000256" key="2">
    <source>
        <dbReference type="SAM" id="Phobius"/>
    </source>
</evidence>
<feature type="region of interest" description="Disordered" evidence="1">
    <location>
        <begin position="322"/>
        <end position="342"/>
    </location>
</feature>
<keyword evidence="2" id="KW-0472">Membrane</keyword>